<dbReference type="InterPro" id="IPR041667">
    <property type="entry name" value="Cupin_8"/>
</dbReference>
<dbReference type="SUPFAM" id="SSF56112">
    <property type="entry name" value="Protein kinase-like (PK-like)"/>
    <property type="match status" value="1"/>
</dbReference>
<evidence type="ECO:0000256" key="7">
    <source>
        <dbReference type="SAM" id="MobiDB-lite"/>
    </source>
</evidence>
<gene>
    <name evidence="9" type="ORF">R1flu_004757</name>
</gene>
<dbReference type="PANTHER" id="PTHR12480">
    <property type="entry name" value="ARGININE DEMETHYLASE AND LYSYL-HYDROXYLASE JMJD"/>
    <property type="match status" value="1"/>
</dbReference>
<evidence type="ECO:0000313" key="9">
    <source>
        <dbReference type="EMBL" id="KAL2633278.1"/>
    </source>
</evidence>
<evidence type="ECO:0000256" key="6">
    <source>
        <dbReference type="ARBA" id="ARBA00023242"/>
    </source>
</evidence>
<evidence type="ECO:0000256" key="2">
    <source>
        <dbReference type="ARBA" id="ARBA00006801"/>
    </source>
</evidence>
<feature type="region of interest" description="Disordered" evidence="7">
    <location>
        <begin position="443"/>
        <end position="469"/>
    </location>
</feature>
<dbReference type="GO" id="GO:0005634">
    <property type="term" value="C:nucleus"/>
    <property type="evidence" value="ECO:0007669"/>
    <property type="project" value="UniProtKB-SubCell"/>
</dbReference>
<evidence type="ECO:0000313" key="10">
    <source>
        <dbReference type="Proteomes" id="UP001605036"/>
    </source>
</evidence>
<evidence type="ECO:0000256" key="5">
    <source>
        <dbReference type="ARBA" id="ARBA00023004"/>
    </source>
</evidence>
<dbReference type="SUPFAM" id="SSF81383">
    <property type="entry name" value="F-box domain"/>
    <property type="match status" value="1"/>
</dbReference>
<dbReference type="GO" id="GO:0046872">
    <property type="term" value="F:metal ion binding"/>
    <property type="evidence" value="ECO:0007669"/>
    <property type="project" value="UniProtKB-KW"/>
</dbReference>
<feature type="compositionally biased region" description="Basic and acidic residues" evidence="7">
    <location>
        <begin position="762"/>
        <end position="771"/>
    </location>
</feature>
<accession>A0ABD1YRU4</accession>
<keyword evidence="4" id="KW-0560">Oxidoreductase</keyword>
<organism evidence="9 10">
    <name type="scientific">Riccia fluitans</name>
    <dbReference type="NCBI Taxonomy" id="41844"/>
    <lineage>
        <taxon>Eukaryota</taxon>
        <taxon>Viridiplantae</taxon>
        <taxon>Streptophyta</taxon>
        <taxon>Embryophyta</taxon>
        <taxon>Marchantiophyta</taxon>
        <taxon>Marchantiopsida</taxon>
        <taxon>Marchantiidae</taxon>
        <taxon>Marchantiales</taxon>
        <taxon>Ricciaceae</taxon>
        <taxon>Riccia</taxon>
    </lineage>
</organism>
<keyword evidence="3" id="KW-0479">Metal-binding</keyword>
<protein>
    <recommendedName>
        <fullName evidence="8">JmjC domain-containing protein</fullName>
    </recommendedName>
</protein>
<evidence type="ECO:0000259" key="8">
    <source>
        <dbReference type="PROSITE" id="PS51184"/>
    </source>
</evidence>
<dbReference type="InterPro" id="IPR003347">
    <property type="entry name" value="JmjC_dom"/>
</dbReference>
<evidence type="ECO:0000256" key="4">
    <source>
        <dbReference type="ARBA" id="ARBA00023002"/>
    </source>
</evidence>
<feature type="region of interest" description="Disordered" evidence="7">
    <location>
        <begin position="897"/>
        <end position="918"/>
    </location>
</feature>
<dbReference type="Pfam" id="PF13621">
    <property type="entry name" value="Cupin_8"/>
    <property type="match status" value="1"/>
</dbReference>
<feature type="compositionally biased region" description="Basic and acidic residues" evidence="7">
    <location>
        <begin position="906"/>
        <end position="918"/>
    </location>
</feature>
<dbReference type="EMBL" id="JBHFFA010000003">
    <property type="protein sequence ID" value="KAL2633278.1"/>
    <property type="molecule type" value="Genomic_DNA"/>
</dbReference>
<sequence>MKIFPLGRGLGLQENIRKAAAVVMGTQQCDRRQDALGIFSILSDDILCEILGRLSPKEVGTMACISSVFYILCNEEPLWMQLCLEKHDGPLKYKGTWRQTALEKFSLIKISEECYKKPRHFEGFSSNFLYRRWYRCNVALENFALDKGGVKREIGLSLKKFTSIYDGKKPVLLRDLMDNWPAHKNWGFDELAESCGDAAFKVSQPHGPSIDMTMKDFVHYMSIQHDEEPLYIFDAQFGESAPQLLGDYKVPALFTEDLFSVLSDSRRPPFRWFVLGPARSGASWHVDPSLTSAWNSLVSGRKRWALYPPGKVPPGVLLDVDEDDGGVHYDGPTSLQWWLDVYPYLAEEDKPLECTQLPGETIYVPSGWWHCVLNIDASVAVTQNFVNPTNFEIVCMDLSPGYRHRAIARAGVVALEGRSLNPENGRTRGREAQPIFQKVDSIPENGLNKSRTKKKRKGRKVTSNGDSGAEVVEGVTDESLLLALKSLKIHSDETVDPAEWHLSEGGNLDGTIMREWLRKLWVARPELQPLIWKGACLSVDAGIWLQRINIICNSLGLPTPIGEEQLPVGDGSNPVYFVGDYVIKIYIQEGGPDALLEGLGSELNFYAVLKECKSSLQEVIPETVASGILYPVGENYKAVPWDGTGDCSLVNEKDLQAGKKRQQPCSKNEELRVRTKWSADSYIMKILNSYESDVEDEEDKIKLWPYLVTKRCGGTNLSQIPDIADSDLQPLASFLGEKVNLLHSLPLPDFEANTSEGQAPVDKTKKKDGRNGTKSKGLKRVPLAGSDHILHANGVANSAHVGSELPAEEAMQAQVSKEWKLFVAYIRKQRATLMERIRDWDSLPDELMEKVEAYVPTDPVVLIGDLQVRNGVAEISRSPVWLHNDLMDDNILMEPASLDSPVSRSNESRGQLDENSADKSPKFKASYILDFGDLLLGDPLYEFVPIFMDAFHLKRDIMETFLKSYRLPLQRNHVKTGLRCAQVSDEVEGMQTFRLSRCAMCYTLLHELDQLSTIFRLREDVRTATSFEEMEEKIWGFLNEYTSS</sequence>
<comment type="similarity">
    <text evidence="2">Belongs to the JARID1 histone demethylase family.</text>
</comment>
<keyword evidence="6" id="KW-0539">Nucleus</keyword>
<dbReference type="InterPro" id="IPR011009">
    <property type="entry name" value="Kinase-like_dom_sf"/>
</dbReference>
<dbReference type="InterPro" id="IPR050910">
    <property type="entry name" value="JMJD6_ArgDemeth/LysHydrox"/>
</dbReference>
<dbReference type="Gene3D" id="3.90.1200.10">
    <property type="match status" value="1"/>
</dbReference>
<evidence type="ECO:0000256" key="3">
    <source>
        <dbReference type="ARBA" id="ARBA00022723"/>
    </source>
</evidence>
<feature type="region of interest" description="Disordered" evidence="7">
    <location>
        <begin position="749"/>
        <end position="778"/>
    </location>
</feature>
<reference evidence="9 10" key="1">
    <citation type="submission" date="2024-09" db="EMBL/GenBank/DDBJ databases">
        <title>Chromosome-scale assembly of Riccia fluitans.</title>
        <authorList>
            <person name="Paukszto L."/>
            <person name="Sawicki J."/>
            <person name="Karawczyk K."/>
            <person name="Piernik-Szablinska J."/>
            <person name="Szczecinska M."/>
            <person name="Mazdziarz M."/>
        </authorList>
    </citation>
    <scope>NUCLEOTIDE SEQUENCE [LARGE SCALE GENOMIC DNA]</scope>
    <source>
        <strain evidence="9">Rf_01</strain>
        <tissue evidence="9">Aerial parts of the thallus</tissue>
    </source>
</reference>
<keyword evidence="5" id="KW-0408">Iron</keyword>
<dbReference type="PROSITE" id="PS51184">
    <property type="entry name" value="JMJC"/>
    <property type="match status" value="1"/>
</dbReference>
<dbReference type="SMART" id="SM00558">
    <property type="entry name" value="JmjC"/>
    <property type="match status" value="1"/>
</dbReference>
<dbReference type="GO" id="GO:0016491">
    <property type="term" value="F:oxidoreductase activity"/>
    <property type="evidence" value="ECO:0007669"/>
    <property type="project" value="UniProtKB-KW"/>
</dbReference>
<keyword evidence="10" id="KW-1185">Reference proteome</keyword>
<dbReference type="AlphaFoldDB" id="A0ABD1YRU4"/>
<dbReference type="FunFam" id="2.60.120.650:FF:000045">
    <property type="entry name" value="F-box protein At1g78280"/>
    <property type="match status" value="1"/>
</dbReference>
<dbReference type="Proteomes" id="UP001605036">
    <property type="component" value="Unassembled WGS sequence"/>
</dbReference>
<comment type="caution">
    <text evidence="9">The sequence shown here is derived from an EMBL/GenBank/DDBJ whole genome shotgun (WGS) entry which is preliminary data.</text>
</comment>
<dbReference type="Gene3D" id="1.20.1280.50">
    <property type="match status" value="1"/>
</dbReference>
<proteinExistence type="inferred from homology"/>
<comment type="subcellular location">
    <subcellularLocation>
        <location evidence="1">Nucleus</location>
    </subcellularLocation>
</comment>
<dbReference type="Pfam" id="PF00646">
    <property type="entry name" value="F-box"/>
    <property type="match status" value="1"/>
</dbReference>
<dbReference type="InterPro" id="IPR001810">
    <property type="entry name" value="F-box_dom"/>
</dbReference>
<dbReference type="Gene3D" id="2.60.120.650">
    <property type="entry name" value="Cupin"/>
    <property type="match status" value="1"/>
</dbReference>
<dbReference type="PANTHER" id="PTHR12480:SF35">
    <property type="entry name" value="TRANSCRIPTION FACTOR JUMONJI, JMJC DOMAIN-CONTAINING PROTEIN"/>
    <property type="match status" value="1"/>
</dbReference>
<feature type="compositionally biased region" description="Basic residues" evidence="7">
    <location>
        <begin position="450"/>
        <end position="460"/>
    </location>
</feature>
<feature type="domain" description="JmjC" evidence="8">
    <location>
        <begin position="239"/>
        <end position="402"/>
    </location>
</feature>
<dbReference type="InterPro" id="IPR036047">
    <property type="entry name" value="F-box-like_dom_sf"/>
</dbReference>
<evidence type="ECO:0000256" key="1">
    <source>
        <dbReference type="ARBA" id="ARBA00004123"/>
    </source>
</evidence>
<dbReference type="SUPFAM" id="SSF51197">
    <property type="entry name" value="Clavaminate synthase-like"/>
    <property type="match status" value="1"/>
</dbReference>
<name>A0ABD1YRU4_9MARC</name>